<dbReference type="Pfam" id="PF08659">
    <property type="entry name" value="KR"/>
    <property type="match status" value="1"/>
</dbReference>
<dbReference type="EMBL" id="DS268174">
    <property type="protein sequence ID" value="KMU79333.1"/>
    <property type="molecule type" value="Genomic_DNA"/>
</dbReference>
<dbReference type="GO" id="GO:0016491">
    <property type="term" value="F:oxidoreductase activity"/>
    <property type="evidence" value="ECO:0007669"/>
    <property type="project" value="InterPro"/>
</dbReference>
<dbReference type="PANTHER" id="PTHR45681">
    <property type="entry name" value="POLYKETIDE SYNTHASE 44-RELATED"/>
    <property type="match status" value="1"/>
</dbReference>
<dbReference type="Pfam" id="PF13489">
    <property type="entry name" value="Methyltransf_23"/>
    <property type="match status" value="1"/>
</dbReference>
<protein>
    <submittedName>
        <fullName evidence="3">Fatty acid synthase S-acetyltransferase</fullName>
    </submittedName>
</protein>
<dbReference type="InterPro" id="IPR020843">
    <property type="entry name" value="ER"/>
</dbReference>
<dbReference type="InterPro" id="IPR011032">
    <property type="entry name" value="GroES-like_sf"/>
</dbReference>
<organism evidence="3 4">
    <name type="scientific">Coccidioides immitis RMSCC 3703</name>
    <dbReference type="NCBI Taxonomy" id="454286"/>
    <lineage>
        <taxon>Eukaryota</taxon>
        <taxon>Fungi</taxon>
        <taxon>Dikarya</taxon>
        <taxon>Ascomycota</taxon>
        <taxon>Pezizomycotina</taxon>
        <taxon>Eurotiomycetes</taxon>
        <taxon>Eurotiomycetidae</taxon>
        <taxon>Onygenales</taxon>
        <taxon>Onygenaceae</taxon>
        <taxon>Coccidioides</taxon>
    </lineage>
</organism>
<evidence type="ECO:0000313" key="3">
    <source>
        <dbReference type="EMBL" id="KMU79333.1"/>
    </source>
</evidence>
<dbReference type="InterPro" id="IPR029063">
    <property type="entry name" value="SAM-dependent_MTases_sf"/>
</dbReference>
<dbReference type="Gene3D" id="3.40.50.150">
    <property type="entry name" value="Vaccinia Virus protein VP39"/>
    <property type="match status" value="1"/>
</dbReference>
<dbReference type="Proteomes" id="UP000054559">
    <property type="component" value="Unassembled WGS sequence"/>
</dbReference>
<dbReference type="Gene3D" id="3.90.180.10">
    <property type="entry name" value="Medium-chain alcohol dehydrogenases, catalytic domain"/>
    <property type="match status" value="2"/>
</dbReference>
<name>A0A0J8R6H0_COCIT</name>
<reference evidence="4" key="1">
    <citation type="journal article" date="2010" name="Genome Res.">
        <title>Population genomic sequencing of Coccidioides fungi reveals recent hybridization and transposon control.</title>
        <authorList>
            <person name="Neafsey D.E."/>
            <person name="Barker B.M."/>
            <person name="Sharpton T.J."/>
            <person name="Stajich J.E."/>
            <person name="Park D.J."/>
            <person name="Whiston E."/>
            <person name="Hung C.-Y."/>
            <person name="McMahan C."/>
            <person name="White J."/>
            <person name="Sykes S."/>
            <person name="Heiman D."/>
            <person name="Young S."/>
            <person name="Zeng Q."/>
            <person name="Abouelleil A."/>
            <person name="Aftuck L."/>
            <person name="Bessette D."/>
            <person name="Brown A."/>
            <person name="FitzGerald M."/>
            <person name="Lui A."/>
            <person name="Macdonald J.P."/>
            <person name="Priest M."/>
            <person name="Orbach M.J."/>
            <person name="Galgiani J.N."/>
            <person name="Kirkland T.N."/>
            <person name="Cole G.T."/>
            <person name="Birren B.W."/>
            <person name="Henn M.R."/>
            <person name="Taylor J.W."/>
            <person name="Rounsley S.D."/>
        </authorList>
    </citation>
    <scope>NUCLEOTIDE SEQUENCE [LARGE SCALE GENOMIC DNA]</scope>
    <source>
        <strain evidence="4">RMSCC 3703</strain>
    </source>
</reference>
<gene>
    <name evidence="3" type="ORF">CISG_07819</name>
</gene>
<dbReference type="Gene3D" id="3.40.50.720">
    <property type="entry name" value="NAD(P)-binding Rossmann-like Domain"/>
    <property type="match status" value="1"/>
</dbReference>
<dbReference type="SUPFAM" id="SSF53335">
    <property type="entry name" value="S-adenosyl-L-methionine-dependent methyltransferases"/>
    <property type="match status" value="1"/>
</dbReference>
<dbReference type="PANTHER" id="PTHR45681:SF6">
    <property type="entry name" value="POLYKETIDE SYNTHASE 37"/>
    <property type="match status" value="1"/>
</dbReference>
<dbReference type="InterPro" id="IPR013968">
    <property type="entry name" value="PKS_KR"/>
</dbReference>
<dbReference type="STRING" id="454286.A0A0J8R6H0"/>
<sequence>MDFASLDICQDPIEQGFEEMEYDLVLAVHSLHKTKNAQESLANLRKLLRPDGRLFLQELCPSSRWVDYVLGALPTWWSGTEGGPIKPPYLSKEELELVLAAVGFGKPEAVVLDAEAPHQVTTSFVARPIHETPIKKVTVLVDEERSAVTHILNQLEKDGYEDLENDEVEVQVYSAGLNFRDILVALGIVELPVRLFGIEAAGMVTRVGADVSPDDLQAGTMLIPYFTAIHSIVNVGRVTKGQVSAQTQDAFRFMEKGQHIGRLGVSIKDAGGDAELGSETTKRALKIAFKEFASYLMVGVLGGIGRAVSTWMVDHGARELIYMSRSAGLTTKDDAFIHELESMGCTVKLASGDTTKLKDVERTFSAVIPLFFDLSSSLLLHLPSPTPPPLLTCVAACLGFFTPSAPLSFLSPLPGPPYITGSGSCTILPPLACSAPTILPSDEVLLTNKNCLREAPQSHVGARSYEYDLKHFHPMTKIPQWRRCGKLQGAPAPEIVSNVPQQVPVKQALLHVQLNSGAIAVLGSSLSESQSWLLHLASMPLYSNSMHDDFFWEFPIYKGLQPPAASPVLSIDNSSANNLLTEIDPFRFYNPAEVKEKKERRRHTKHDTASVEPASVKLSLPTSQLLSGDTVFVISTMSDHSEYTLSPEPCDHHPGRLDPIAEISQVEGL</sequence>
<dbReference type="AlphaFoldDB" id="A0A0J8R6H0"/>
<dbReference type="InterPro" id="IPR036291">
    <property type="entry name" value="NAD(P)-bd_dom_sf"/>
</dbReference>
<evidence type="ECO:0000256" key="1">
    <source>
        <dbReference type="ARBA" id="ARBA00022679"/>
    </source>
</evidence>
<dbReference type="SUPFAM" id="SSF50129">
    <property type="entry name" value="GroES-like"/>
    <property type="match status" value="1"/>
</dbReference>
<feature type="domain" description="Enoyl reductase (ER)" evidence="2">
    <location>
        <begin position="150"/>
        <end position="329"/>
    </location>
</feature>
<dbReference type="SUPFAM" id="SSF51735">
    <property type="entry name" value="NAD(P)-binding Rossmann-fold domains"/>
    <property type="match status" value="1"/>
</dbReference>
<dbReference type="GO" id="GO:0016740">
    <property type="term" value="F:transferase activity"/>
    <property type="evidence" value="ECO:0007669"/>
    <property type="project" value="UniProtKB-KW"/>
</dbReference>
<dbReference type="InterPro" id="IPR050444">
    <property type="entry name" value="Polyketide_Synthase"/>
</dbReference>
<proteinExistence type="predicted"/>
<accession>A0A0J8R6H0</accession>
<evidence type="ECO:0000259" key="2">
    <source>
        <dbReference type="SMART" id="SM00829"/>
    </source>
</evidence>
<dbReference type="SMART" id="SM00829">
    <property type="entry name" value="PKS_ER"/>
    <property type="match status" value="1"/>
</dbReference>
<evidence type="ECO:0000313" key="4">
    <source>
        <dbReference type="Proteomes" id="UP000054559"/>
    </source>
</evidence>
<keyword evidence="1 3" id="KW-0808">Transferase</keyword>